<dbReference type="Pfam" id="PF13598">
    <property type="entry name" value="DUF4139"/>
    <property type="match status" value="1"/>
</dbReference>
<keyword evidence="1" id="KW-0732">Signal</keyword>
<dbReference type="RefSeq" id="WP_014403082.1">
    <property type="nucleotide sequence ID" value="NC_017033.1"/>
</dbReference>
<protein>
    <recommendedName>
        <fullName evidence="2">DUF4139 domain-containing protein</fullName>
    </recommendedName>
</protein>
<evidence type="ECO:0000256" key="1">
    <source>
        <dbReference type="SAM" id="SignalP"/>
    </source>
</evidence>
<dbReference type="HOGENOM" id="CLU_039933_0_0_6"/>
<sequence length="486" mass="52006">MSLRATRRPLSIALALLCTASAMSVAAAREPGLTIYRDTGNALFSATADGTVDSGYAMVNEDRSLPLQSGLQTQRIDSLPPLLDPQTLSLQSPDGAWTLRSSQLLPPSGNPALALLGKRVDVIGDNGQVIAQGTVLSSQNGLAIKDAVNGIMLIQHYAAIRSPSVPAGGASLQLALDAHRAGAAPVALSYATHGLGWRAVYQARLSGGDRCSLQLDAQASIGNRSGRDWQHVRVDLIAGTVNLDAEAGVRPVMFRAMAKASSDSLPEQSALDAYRRYRLPAEVDLPDQSITQLPLYPAQTIACQRSIQVDLGSSAIGRQQPELGNYPINESPAVETRLEFTAPVNLPAGTIYVKTADSDGRQQLLGSSRLSDTAAAQPIELTLGQSFQLTARQQRLASHIDRARRQLDEQFQVTVDNAGSSGSQVRILAHPQRWSNWTVIDSNARAIKDGPSQTSFQLKVPAHGQTVLKYTIRYQWQVGDLPNGSN</sequence>
<dbReference type="eggNOG" id="COG5316">
    <property type="taxonomic scope" value="Bacteria"/>
</dbReference>
<dbReference type="KEGG" id="fau:Fraau_1663"/>
<proteinExistence type="predicted"/>
<keyword evidence="4" id="KW-1185">Reference proteome</keyword>
<feature type="chain" id="PRO_5003614036" description="DUF4139 domain-containing protein" evidence="1">
    <location>
        <begin position="28"/>
        <end position="486"/>
    </location>
</feature>
<evidence type="ECO:0000259" key="2">
    <source>
        <dbReference type="Pfam" id="PF13598"/>
    </source>
</evidence>
<feature type="domain" description="DUF4139" evidence="2">
    <location>
        <begin position="187"/>
        <end position="430"/>
    </location>
</feature>
<gene>
    <name evidence="3" type="ordered locus">Fraau_1663</name>
</gene>
<dbReference type="PANTHER" id="PTHR38075">
    <property type="entry name" value="DUF4139 DOMAIN-CONTAINING PROTEIN"/>
    <property type="match status" value="1"/>
</dbReference>
<dbReference type="PANTHER" id="PTHR38075:SF1">
    <property type="entry name" value="DUF4139 DOMAIN-CONTAINING PROTEIN"/>
    <property type="match status" value="1"/>
</dbReference>
<reference evidence="3" key="1">
    <citation type="submission" date="2012-02" db="EMBL/GenBank/DDBJ databases">
        <title>The complete genome of Frateuria aurantia DSM 6220.</title>
        <authorList>
            <consortium name="US DOE Joint Genome Institute (JGI-PGF)"/>
            <person name="Lucas S."/>
            <person name="Copeland A."/>
            <person name="Lapidus A."/>
            <person name="Glavina del Rio T."/>
            <person name="Dalin E."/>
            <person name="Tice H."/>
            <person name="Bruce D."/>
            <person name="Goodwin L."/>
            <person name="Pitluck S."/>
            <person name="Peters L."/>
            <person name="Ovchinnikova G."/>
            <person name="Teshima H."/>
            <person name="Kyrpides N."/>
            <person name="Mavromatis K."/>
            <person name="Ivanova N."/>
            <person name="Brettin T."/>
            <person name="Detter J.C."/>
            <person name="Han C."/>
            <person name="Larimer F."/>
            <person name="Land M."/>
            <person name="Hauser L."/>
            <person name="Markowitz V."/>
            <person name="Cheng J.-F."/>
            <person name="Hugenholtz P."/>
            <person name="Woyke T."/>
            <person name="Wu D."/>
            <person name="Brambilla E."/>
            <person name="Klenk H.-P."/>
            <person name="Eisen J.A."/>
        </authorList>
    </citation>
    <scope>NUCLEOTIDE SEQUENCE</scope>
    <source>
        <strain evidence="3">DSM 6220</strain>
    </source>
</reference>
<dbReference type="Proteomes" id="UP000005234">
    <property type="component" value="Chromosome"/>
</dbReference>
<feature type="signal peptide" evidence="1">
    <location>
        <begin position="1"/>
        <end position="27"/>
    </location>
</feature>
<dbReference type="AlphaFoldDB" id="H8KY83"/>
<evidence type="ECO:0000313" key="3">
    <source>
        <dbReference type="EMBL" id="AFC86077.1"/>
    </source>
</evidence>
<name>H8KY83_FRAAD</name>
<dbReference type="EMBL" id="CP003350">
    <property type="protein sequence ID" value="AFC86077.1"/>
    <property type="molecule type" value="Genomic_DNA"/>
</dbReference>
<accession>H8KY83</accession>
<dbReference type="InterPro" id="IPR037291">
    <property type="entry name" value="DUF4139"/>
</dbReference>
<evidence type="ECO:0000313" key="4">
    <source>
        <dbReference type="Proteomes" id="UP000005234"/>
    </source>
</evidence>
<organism evidence="3 4">
    <name type="scientific">Frateuria aurantia (strain ATCC 33424 / DSM 6220 / KCTC 2777 / LMG 1558 / NBRC 3245 / NCIMB 13370)</name>
    <name type="common">Acetobacter aurantius</name>
    <dbReference type="NCBI Taxonomy" id="767434"/>
    <lineage>
        <taxon>Bacteria</taxon>
        <taxon>Pseudomonadati</taxon>
        <taxon>Pseudomonadota</taxon>
        <taxon>Gammaproteobacteria</taxon>
        <taxon>Lysobacterales</taxon>
        <taxon>Rhodanobacteraceae</taxon>
        <taxon>Frateuria</taxon>
    </lineage>
</organism>